<dbReference type="InterPro" id="IPR001811">
    <property type="entry name" value="Chemokine_IL8-like_dom"/>
</dbReference>
<feature type="non-terminal residue" evidence="4">
    <location>
        <position position="100"/>
    </location>
</feature>
<evidence type="ECO:0000313" key="4">
    <source>
        <dbReference type="EMBL" id="CAJ0924471.1"/>
    </source>
</evidence>
<evidence type="ECO:0000313" key="5">
    <source>
        <dbReference type="Proteomes" id="UP001176940"/>
    </source>
</evidence>
<dbReference type="Proteomes" id="UP001176940">
    <property type="component" value="Unassembled WGS sequence"/>
</dbReference>
<dbReference type="Gene3D" id="2.40.50.40">
    <property type="match status" value="1"/>
</dbReference>
<accession>A0ABN9KZ41</accession>
<keyword evidence="5" id="KW-1185">Reference proteome</keyword>
<feature type="chain" id="PRO_5046255357" description="Chemokine interleukin-8-like domain-containing protein" evidence="2">
    <location>
        <begin position="22"/>
        <end position="100"/>
    </location>
</feature>
<reference evidence="4" key="1">
    <citation type="submission" date="2023-07" db="EMBL/GenBank/DDBJ databases">
        <authorList>
            <person name="Stuckert A."/>
        </authorList>
    </citation>
    <scope>NUCLEOTIDE SEQUENCE</scope>
</reference>
<gene>
    <name evidence="4" type="ORF">RIMI_LOCUS2273504</name>
</gene>
<evidence type="ECO:0000256" key="2">
    <source>
        <dbReference type="SAM" id="SignalP"/>
    </source>
</evidence>
<dbReference type="EMBL" id="CAUEEQ010003137">
    <property type="protein sequence ID" value="CAJ0924471.1"/>
    <property type="molecule type" value="Genomic_DNA"/>
</dbReference>
<evidence type="ECO:0000256" key="1">
    <source>
        <dbReference type="ARBA" id="ARBA00022514"/>
    </source>
</evidence>
<comment type="caution">
    <text evidence="4">The sequence shown here is derived from an EMBL/GenBank/DDBJ whole genome shotgun (WGS) entry which is preliminary data.</text>
</comment>
<protein>
    <recommendedName>
        <fullName evidence="3">Chemokine interleukin-8-like domain-containing protein</fullName>
    </recommendedName>
</protein>
<proteinExistence type="predicted"/>
<organism evidence="4 5">
    <name type="scientific">Ranitomeya imitator</name>
    <name type="common">mimic poison frog</name>
    <dbReference type="NCBI Taxonomy" id="111125"/>
    <lineage>
        <taxon>Eukaryota</taxon>
        <taxon>Metazoa</taxon>
        <taxon>Chordata</taxon>
        <taxon>Craniata</taxon>
        <taxon>Vertebrata</taxon>
        <taxon>Euteleostomi</taxon>
        <taxon>Amphibia</taxon>
        <taxon>Batrachia</taxon>
        <taxon>Anura</taxon>
        <taxon>Neobatrachia</taxon>
        <taxon>Hyloidea</taxon>
        <taxon>Dendrobatidae</taxon>
        <taxon>Dendrobatinae</taxon>
        <taxon>Ranitomeya</taxon>
    </lineage>
</organism>
<feature type="domain" description="Chemokine interleukin-8-like" evidence="3">
    <location>
        <begin position="28"/>
        <end position="80"/>
    </location>
</feature>
<keyword evidence="1" id="KW-0202">Cytokine</keyword>
<dbReference type="Pfam" id="PF00048">
    <property type="entry name" value="IL8"/>
    <property type="match status" value="1"/>
</dbReference>
<evidence type="ECO:0000259" key="3">
    <source>
        <dbReference type="Pfam" id="PF00048"/>
    </source>
</evidence>
<keyword evidence="2" id="KW-0732">Signal</keyword>
<feature type="signal peptide" evidence="2">
    <location>
        <begin position="1"/>
        <end position="21"/>
    </location>
</feature>
<dbReference type="SUPFAM" id="SSF54117">
    <property type="entry name" value="Interleukin 8-like chemokines"/>
    <property type="match status" value="1"/>
</dbReference>
<dbReference type="InterPro" id="IPR036048">
    <property type="entry name" value="Interleukin_8-like_sf"/>
</dbReference>
<sequence length="100" mass="11292">MSYKRVVVICAVLLSAALIEGFAVPRGSRCLCRKFPSQLNVMAVEKLEIHPKSSTCERIEYIATLKNVPVPICVKPDLLELRVLLSGKNRRLNHIKVIRH</sequence>
<name>A0ABN9KZ41_9NEOB</name>